<sequence length="73" mass="8132">MSIRRVRRNAPVPKKVRKRTVAACAAKSWRHPETKGVFRIEAGAFRDSQPFSDSRSVIRRESGNAHSSQGSAP</sequence>
<organism evidence="2 3">
    <name type="scientific">Streptomyces fulvorobeus</name>
    <dbReference type="NCBI Taxonomy" id="284028"/>
    <lineage>
        <taxon>Bacteria</taxon>
        <taxon>Bacillati</taxon>
        <taxon>Actinomycetota</taxon>
        <taxon>Actinomycetes</taxon>
        <taxon>Kitasatosporales</taxon>
        <taxon>Streptomycetaceae</taxon>
        <taxon>Streptomyces</taxon>
    </lineage>
</organism>
<protein>
    <submittedName>
        <fullName evidence="2">Uncharacterized protein</fullName>
    </submittedName>
</protein>
<feature type="region of interest" description="Disordered" evidence="1">
    <location>
        <begin position="49"/>
        <end position="73"/>
    </location>
</feature>
<dbReference type="AlphaFoldDB" id="A0A7Y9HHJ2"/>
<name>A0A7Y9HHJ2_9ACTN</name>
<feature type="compositionally biased region" description="Polar residues" evidence="1">
    <location>
        <begin position="64"/>
        <end position="73"/>
    </location>
</feature>
<comment type="caution">
    <text evidence="2">The sequence shown here is derived from an EMBL/GenBank/DDBJ whole genome shotgun (WGS) entry which is preliminary data.</text>
</comment>
<evidence type="ECO:0000313" key="2">
    <source>
        <dbReference type="EMBL" id="NYE44552.1"/>
    </source>
</evidence>
<dbReference type="EMBL" id="JACCCF010000001">
    <property type="protein sequence ID" value="NYE44552.1"/>
    <property type="molecule type" value="Genomic_DNA"/>
</dbReference>
<evidence type="ECO:0000256" key="1">
    <source>
        <dbReference type="SAM" id="MobiDB-lite"/>
    </source>
</evidence>
<evidence type="ECO:0000313" key="3">
    <source>
        <dbReference type="Proteomes" id="UP000530403"/>
    </source>
</evidence>
<proteinExistence type="predicted"/>
<accession>A0A7Y9HHJ2</accession>
<gene>
    <name evidence="2" type="ORF">HEB29_005563</name>
</gene>
<dbReference type="Proteomes" id="UP000530403">
    <property type="component" value="Unassembled WGS sequence"/>
</dbReference>
<reference evidence="2 3" key="1">
    <citation type="submission" date="2020-07" db="EMBL/GenBank/DDBJ databases">
        <title>Sequencing the genomes of 1000 actinobacteria strains.</title>
        <authorList>
            <person name="Klenk H.-P."/>
        </authorList>
    </citation>
    <scope>NUCLEOTIDE SEQUENCE [LARGE SCALE GENOMIC DNA]</scope>
    <source>
        <strain evidence="2 3">DSM 41455</strain>
    </source>
</reference>